<sequence>MATASQVYSGNSATLTKIDKLRERLGTSRISLPQVTICPSYVIRNPLVVVGDQSSGKSSVLEGITGSRALHKIRNPDYLQTRESRRVCDLYHTA</sequence>
<proteinExistence type="predicted"/>
<name>A0ABR1VQA1_9PEZI</name>
<evidence type="ECO:0000313" key="3">
    <source>
        <dbReference type="Proteomes" id="UP001480595"/>
    </source>
</evidence>
<dbReference type="Gene3D" id="3.40.50.300">
    <property type="entry name" value="P-loop containing nucleotide triphosphate hydrolases"/>
    <property type="match status" value="1"/>
</dbReference>
<protein>
    <recommendedName>
        <fullName evidence="1">Dynamin N-terminal domain-containing protein</fullName>
    </recommendedName>
</protein>
<accession>A0ABR1VQA1</accession>
<organism evidence="2 3">
    <name type="scientific">Apiospora phragmitis</name>
    <dbReference type="NCBI Taxonomy" id="2905665"/>
    <lineage>
        <taxon>Eukaryota</taxon>
        <taxon>Fungi</taxon>
        <taxon>Dikarya</taxon>
        <taxon>Ascomycota</taxon>
        <taxon>Pezizomycotina</taxon>
        <taxon>Sordariomycetes</taxon>
        <taxon>Xylariomycetidae</taxon>
        <taxon>Amphisphaeriales</taxon>
        <taxon>Apiosporaceae</taxon>
        <taxon>Apiospora</taxon>
    </lineage>
</organism>
<evidence type="ECO:0000313" key="2">
    <source>
        <dbReference type="EMBL" id="KAK8073382.1"/>
    </source>
</evidence>
<dbReference type="Proteomes" id="UP001480595">
    <property type="component" value="Unassembled WGS sequence"/>
</dbReference>
<gene>
    <name evidence="2" type="ORF">PG994_004281</name>
</gene>
<dbReference type="Pfam" id="PF00350">
    <property type="entry name" value="Dynamin_N"/>
    <property type="match status" value="1"/>
</dbReference>
<dbReference type="SUPFAM" id="SSF52540">
    <property type="entry name" value="P-loop containing nucleoside triphosphate hydrolases"/>
    <property type="match status" value="1"/>
</dbReference>
<evidence type="ECO:0000259" key="1">
    <source>
        <dbReference type="Pfam" id="PF00350"/>
    </source>
</evidence>
<dbReference type="InterPro" id="IPR045063">
    <property type="entry name" value="Dynamin_N"/>
</dbReference>
<comment type="caution">
    <text evidence="2">The sequence shown here is derived from an EMBL/GenBank/DDBJ whole genome shotgun (WGS) entry which is preliminary data.</text>
</comment>
<dbReference type="GeneID" id="92088753"/>
<dbReference type="EMBL" id="JAQQWL010000005">
    <property type="protein sequence ID" value="KAK8073382.1"/>
    <property type="molecule type" value="Genomic_DNA"/>
</dbReference>
<feature type="domain" description="Dynamin N-terminal" evidence="1">
    <location>
        <begin position="47"/>
        <end position="73"/>
    </location>
</feature>
<keyword evidence="3" id="KW-1185">Reference proteome</keyword>
<dbReference type="InterPro" id="IPR027417">
    <property type="entry name" value="P-loop_NTPase"/>
</dbReference>
<dbReference type="RefSeq" id="XP_066717857.1">
    <property type="nucleotide sequence ID" value="XM_066855690.1"/>
</dbReference>
<reference evidence="2 3" key="1">
    <citation type="submission" date="2023-01" db="EMBL/GenBank/DDBJ databases">
        <title>Analysis of 21 Apiospora genomes using comparative genomics revels a genus with tremendous synthesis potential of carbohydrate active enzymes and secondary metabolites.</title>
        <authorList>
            <person name="Sorensen T."/>
        </authorList>
    </citation>
    <scope>NUCLEOTIDE SEQUENCE [LARGE SCALE GENOMIC DNA]</scope>
    <source>
        <strain evidence="2 3">CBS 135458</strain>
    </source>
</reference>